<evidence type="ECO:0000313" key="2">
    <source>
        <dbReference type="EMBL" id="PVD25679.1"/>
    </source>
</evidence>
<dbReference type="Pfam" id="PF00619">
    <property type="entry name" value="CARD"/>
    <property type="match status" value="1"/>
</dbReference>
<proteinExistence type="predicted"/>
<dbReference type="AlphaFoldDB" id="A0A2T7NWY4"/>
<protein>
    <recommendedName>
        <fullName evidence="1">CARD domain-containing protein</fullName>
    </recommendedName>
</protein>
<dbReference type="SUPFAM" id="SSF47986">
    <property type="entry name" value="DEATH domain"/>
    <property type="match status" value="1"/>
</dbReference>
<accession>A0A2T7NWY4</accession>
<sequence>MDPVHREVLDVNHNYLVERVCAAHVLPRLVRDDIVNDDDVKQLQRTEGQGPRAVNRLMLLTLRRRGSCAYAALHRALRDAGLDDVCDTLLDTELALREGLAADRIGSMLSGTRKARFICFSIFFSY</sequence>
<dbReference type="Gene3D" id="1.10.533.10">
    <property type="entry name" value="Death Domain, Fas"/>
    <property type="match status" value="1"/>
</dbReference>
<keyword evidence="3" id="KW-1185">Reference proteome</keyword>
<dbReference type="GO" id="GO:0042981">
    <property type="term" value="P:regulation of apoptotic process"/>
    <property type="evidence" value="ECO:0007669"/>
    <property type="project" value="InterPro"/>
</dbReference>
<comment type="caution">
    <text evidence="2">The sequence shown here is derived from an EMBL/GenBank/DDBJ whole genome shotgun (WGS) entry which is preliminary data.</text>
</comment>
<dbReference type="Proteomes" id="UP000245119">
    <property type="component" value="Linkage Group LG8"/>
</dbReference>
<dbReference type="EMBL" id="PZQS01000008">
    <property type="protein sequence ID" value="PVD25679.1"/>
    <property type="molecule type" value="Genomic_DNA"/>
</dbReference>
<organism evidence="2 3">
    <name type="scientific">Pomacea canaliculata</name>
    <name type="common">Golden apple snail</name>
    <dbReference type="NCBI Taxonomy" id="400727"/>
    <lineage>
        <taxon>Eukaryota</taxon>
        <taxon>Metazoa</taxon>
        <taxon>Spiralia</taxon>
        <taxon>Lophotrochozoa</taxon>
        <taxon>Mollusca</taxon>
        <taxon>Gastropoda</taxon>
        <taxon>Caenogastropoda</taxon>
        <taxon>Architaenioglossa</taxon>
        <taxon>Ampullarioidea</taxon>
        <taxon>Ampullariidae</taxon>
        <taxon>Pomacea</taxon>
    </lineage>
</organism>
<reference evidence="2 3" key="1">
    <citation type="submission" date="2018-04" db="EMBL/GenBank/DDBJ databases">
        <title>The genome of golden apple snail Pomacea canaliculata provides insight into stress tolerance and invasive adaptation.</title>
        <authorList>
            <person name="Liu C."/>
            <person name="Liu B."/>
            <person name="Ren Y."/>
            <person name="Zhang Y."/>
            <person name="Wang H."/>
            <person name="Li S."/>
            <person name="Jiang F."/>
            <person name="Yin L."/>
            <person name="Zhang G."/>
            <person name="Qian W."/>
            <person name="Fan W."/>
        </authorList>
    </citation>
    <scope>NUCLEOTIDE SEQUENCE [LARGE SCALE GENOMIC DNA]</scope>
    <source>
        <strain evidence="2">SZHN2017</strain>
        <tissue evidence="2">Muscle</tissue>
    </source>
</reference>
<dbReference type="InterPro" id="IPR001315">
    <property type="entry name" value="CARD"/>
</dbReference>
<evidence type="ECO:0000313" key="3">
    <source>
        <dbReference type="Proteomes" id="UP000245119"/>
    </source>
</evidence>
<feature type="domain" description="CARD" evidence="1">
    <location>
        <begin position="1"/>
        <end position="79"/>
    </location>
</feature>
<evidence type="ECO:0000259" key="1">
    <source>
        <dbReference type="PROSITE" id="PS50209"/>
    </source>
</evidence>
<dbReference type="PROSITE" id="PS50209">
    <property type="entry name" value="CARD"/>
    <property type="match status" value="1"/>
</dbReference>
<gene>
    <name evidence="2" type="ORF">C0Q70_13338</name>
</gene>
<dbReference type="InterPro" id="IPR011029">
    <property type="entry name" value="DEATH-like_dom_sf"/>
</dbReference>
<name>A0A2T7NWY4_POMCA</name>